<dbReference type="AlphaFoldDB" id="A0A1R3GYD5"/>
<gene>
    <name evidence="1" type="ORF">CCACVL1_22464</name>
</gene>
<dbReference type="EMBL" id="AWWV01013007">
    <property type="protein sequence ID" value="OMO63138.1"/>
    <property type="molecule type" value="Genomic_DNA"/>
</dbReference>
<evidence type="ECO:0000313" key="1">
    <source>
        <dbReference type="EMBL" id="OMO63138.1"/>
    </source>
</evidence>
<protein>
    <submittedName>
        <fullName evidence="1">Uncharacterized protein</fullName>
    </submittedName>
</protein>
<comment type="caution">
    <text evidence="1">The sequence shown here is derived from an EMBL/GenBank/DDBJ whole genome shotgun (WGS) entry which is preliminary data.</text>
</comment>
<proteinExistence type="predicted"/>
<name>A0A1R3GYD5_COCAP</name>
<organism evidence="1 2">
    <name type="scientific">Corchorus capsularis</name>
    <name type="common">Jute</name>
    <dbReference type="NCBI Taxonomy" id="210143"/>
    <lineage>
        <taxon>Eukaryota</taxon>
        <taxon>Viridiplantae</taxon>
        <taxon>Streptophyta</taxon>
        <taxon>Embryophyta</taxon>
        <taxon>Tracheophyta</taxon>
        <taxon>Spermatophyta</taxon>
        <taxon>Magnoliopsida</taxon>
        <taxon>eudicotyledons</taxon>
        <taxon>Gunneridae</taxon>
        <taxon>Pentapetalae</taxon>
        <taxon>rosids</taxon>
        <taxon>malvids</taxon>
        <taxon>Malvales</taxon>
        <taxon>Malvaceae</taxon>
        <taxon>Grewioideae</taxon>
        <taxon>Apeibeae</taxon>
        <taxon>Corchorus</taxon>
    </lineage>
</organism>
<evidence type="ECO:0000313" key="2">
    <source>
        <dbReference type="Proteomes" id="UP000188268"/>
    </source>
</evidence>
<dbReference type="Gramene" id="OMO63138">
    <property type="protein sequence ID" value="OMO63138"/>
    <property type="gene ID" value="CCACVL1_22464"/>
</dbReference>
<accession>A0A1R3GYD5</accession>
<sequence length="25" mass="2769">MGPTVKPPLNVGFLRHVRLVLSHSN</sequence>
<reference evidence="1 2" key="1">
    <citation type="submission" date="2013-09" db="EMBL/GenBank/DDBJ databases">
        <title>Corchorus capsularis genome sequencing.</title>
        <authorList>
            <person name="Alam M."/>
            <person name="Haque M.S."/>
            <person name="Islam M.S."/>
            <person name="Emdad E.M."/>
            <person name="Islam M.M."/>
            <person name="Ahmed B."/>
            <person name="Halim A."/>
            <person name="Hossen Q.M.M."/>
            <person name="Hossain M.Z."/>
            <person name="Ahmed R."/>
            <person name="Khan M.M."/>
            <person name="Islam R."/>
            <person name="Rashid M.M."/>
            <person name="Khan S.A."/>
            <person name="Rahman M.S."/>
            <person name="Alam M."/>
        </authorList>
    </citation>
    <scope>NUCLEOTIDE SEQUENCE [LARGE SCALE GENOMIC DNA]</scope>
    <source>
        <strain evidence="2">cv. CVL-1</strain>
        <tissue evidence="1">Whole seedling</tissue>
    </source>
</reference>
<dbReference type="Proteomes" id="UP000188268">
    <property type="component" value="Unassembled WGS sequence"/>
</dbReference>
<keyword evidence="2" id="KW-1185">Reference proteome</keyword>